<dbReference type="KEGG" id="bpy:Bphyt_7392"/>
<evidence type="ECO:0008006" key="3">
    <source>
        <dbReference type="Google" id="ProtNLM"/>
    </source>
</evidence>
<keyword evidence="1" id="KW-0614">Plasmid</keyword>
<geneLocation type="plasmid" evidence="1 2">
    <name>pBPHYT01</name>
</geneLocation>
<protein>
    <recommendedName>
        <fullName evidence="3">ArsR family transcriptional regulator</fullName>
    </recommendedName>
</protein>
<name>B2TGW1_PARPJ</name>
<evidence type="ECO:0000313" key="1">
    <source>
        <dbReference type="EMBL" id="ACD21677.1"/>
    </source>
</evidence>
<reference evidence="1 2" key="1">
    <citation type="journal article" date="2011" name="J. Bacteriol.">
        <title>Complete genome sequence of the plant growth-promoting endophyte Burkholderia phytofirmans strain PsJN.</title>
        <authorList>
            <person name="Weilharter A."/>
            <person name="Mitter B."/>
            <person name="Shin M.V."/>
            <person name="Chain P.S."/>
            <person name="Nowak J."/>
            <person name="Sessitsch A."/>
        </authorList>
    </citation>
    <scope>NUCLEOTIDE SEQUENCE [LARGE SCALE GENOMIC DNA]</scope>
    <source>
        <strain evidence="2">DSM 17436 / LMG 22146 / PsJN</strain>
        <plasmid evidence="1 2">pBPHYT01</plasmid>
    </source>
</reference>
<dbReference type="eggNOG" id="ENOG50317IE">
    <property type="taxonomic scope" value="Bacteria"/>
</dbReference>
<dbReference type="AlphaFoldDB" id="B2TGW1"/>
<evidence type="ECO:0000313" key="2">
    <source>
        <dbReference type="Proteomes" id="UP000001739"/>
    </source>
</evidence>
<gene>
    <name evidence="1" type="ordered locus">Bphyt_7392</name>
</gene>
<accession>B2TGW1</accession>
<dbReference type="HOGENOM" id="CLU_2092211_0_0_4"/>
<dbReference type="OrthoDB" id="9101120at2"/>
<sequence length="116" mass="12872">MKTRDDAKTIFTWLLERQSATAAQIASAVQLSSEDVSRALQYGLRLQVFISKRRSAEKQGERVVYSVACAAFPNQRSCMPRPSFDALLSAWGMALVPPPLRSVSSRVCVLAHDEPF</sequence>
<dbReference type="Proteomes" id="UP000001739">
    <property type="component" value="Plasmid pBPHYT01"/>
</dbReference>
<organism evidence="1 2">
    <name type="scientific">Paraburkholderia phytofirmans (strain DSM 17436 / LMG 22146 / PsJN)</name>
    <name type="common">Burkholderia phytofirmans</name>
    <dbReference type="NCBI Taxonomy" id="398527"/>
    <lineage>
        <taxon>Bacteria</taxon>
        <taxon>Pseudomonadati</taxon>
        <taxon>Pseudomonadota</taxon>
        <taxon>Betaproteobacteria</taxon>
        <taxon>Burkholderiales</taxon>
        <taxon>Burkholderiaceae</taxon>
        <taxon>Paraburkholderia</taxon>
    </lineage>
</organism>
<proteinExistence type="predicted"/>
<dbReference type="EMBL" id="CP001054">
    <property type="protein sequence ID" value="ACD21677.1"/>
    <property type="molecule type" value="Genomic_DNA"/>
</dbReference>
<dbReference type="RefSeq" id="WP_012431046.1">
    <property type="nucleotide sequence ID" value="NC_010679.1"/>
</dbReference>